<keyword evidence="10" id="KW-1185">Reference proteome</keyword>
<dbReference type="Gene3D" id="3.10.20.370">
    <property type="match status" value="1"/>
</dbReference>
<dbReference type="Gene3D" id="2.40.70.10">
    <property type="entry name" value="Acid Proteases"/>
    <property type="match status" value="1"/>
</dbReference>
<evidence type="ECO:0000313" key="10">
    <source>
        <dbReference type="Proteomes" id="UP001151760"/>
    </source>
</evidence>
<dbReference type="GO" id="GO:0003964">
    <property type="term" value="F:RNA-directed DNA polymerase activity"/>
    <property type="evidence" value="ECO:0007669"/>
    <property type="project" value="UniProtKB-KW"/>
</dbReference>
<dbReference type="PANTHER" id="PTHR37984:SF5">
    <property type="entry name" value="PROTEIN NYNRIN-LIKE"/>
    <property type="match status" value="1"/>
</dbReference>
<keyword evidence="4" id="KW-0255">Endonuclease</keyword>
<feature type="compositionally biased region" description="Basic and acidic residues" evidence="7">
    <location>
        <begin position="41"/>
        <end position="54"/>
    </location>
</feature>
<reference evidence="9" key="2">
    <citation type="submission" date="2022-01" db="EMBL/GenBank/DDBJ databases">
        <authorList>
            <person name="Yamashiro T."/>
            <person name="Shiraishi A."/>
            <person name="Satake H."/>
            <person name="Nakayama K."/>
        </authorList>
    </citation>
    <scope>NUCLEOTIDE SEQUENCE</scope>
</reference>
<proteinExistence type="predicted"/>
<feature type="region of interest" description="Disordered" evidence="7">
    <location>
        <begin position="40"/>
        <end position="65"/>
    </location>
</feature>
<keyword evidence="5" id="KW-0378">Hydrolase</keyword>
<feature type="domain" description="Reverse transcriptase RNase H-like" evidence="8">
    <location>
        <begin position="504"/>
        <end position="593"/>
    </location>
</feature>
<keyword evidence="1" id="KW-0808">Transferase</keyword>
<accession>A0ABQ5D555</accession>
<dbReference type="InterPro" id="IPR041373">
    <property type="entry name" value="RT_RNaseH"/>
</dbReference>
<dbReference type="Proteomes" id="UP001151760">
    <property type="component" value="Unassembled WGS sequence"/>
</dbReference>
<dbReference type="PANTHER" id="PTHR37984">
    <property type="entry name" value="PROTEIN CBG26694"/>
    <property type="match status" value="1"/>
</dbReference>
<sequence length="593" mass="66743">MAPKRITRSTPTTTTTLTTSVTDEQLKRLIDQVVANALAARDADKSQNGKDSHDSGTGVRRQAPPARECTYPDFMKCKPLYFKGTEGVIELTYALTWWNSHVKTVGHDVAYAMNLTNLKKKMTDKYCPWGEIKKLEGKMWNLKVKESDKIEKYVGGFPDMIHRSVMASKPKTMQDAIEFVTELMDKKIHSFAKRQRSGEKKPSKDLNLYAQNATITMMVSVLQNATSATKLAIWLVTIGVLQIPTLLTTKGALRQGGETLMGYFLVPVVFCVDNAEEQQPWLTQGGNGNASQYRKLLVVLIHLVPNSISTPISLDDYYDVELADERIIGLNAIIRGCTLNFLNHPFNIDLMPIELGSFDIIIGMDWLARYQAVIVCAEKIVCIPWGNETLIVHGDGSDRGNETCLNIISFTKTQKYMLKGCHIFLAHVTTKETEDKSEKKQLEDVPTISNFPEVFLEDLLGLPPTRQVEFQIDLIPGAAPVARAPYRLAPSEINAPILALLKGSEDFIVYCDASIKGLGAVLMQREKVIAYASRQLKIHEKNYTTHDLELGAVVFALKFWRHYLYGTKCTVFIDHKSLQHILDQKELNMRQRR</sequence>
<dbReference type="CDD" id="cd09274">
    <property type="entry name" value="RNase_HI_RT_Ty3"/>
    <property type="match status" value="1"/>
</dbReference>
<evidence type="ECO:0000256" key="3">
    <source>
        <dbReference type="ARBA" id="ARBA00022722"/>
    </source>
</evidence>
<evidence type="ECO:0000313" key="9">
    <source>
        <dbReference type="EMBL" id="GJT33985.1"/>
    </source>
</evidence>
<dbReference type="InterPro" id="IPR043502">
    <property type="entry name" value="DNA/RNA_pol_sf"/>
</dbReference>
<protein>
    <submittedName>
        <fullName evidence="9">Reverse transcriptase domain-containing protein</fullName>
    </submittedName>
</protein>
<evidence type="ECO:0000256" key="6">
    <source>
        <dbReference type="ARBA" id="ARBA00022918"/>
    </source>
</evidence>
<dbReference type="InterPro" id="IPR050951">
    <property type="entry name" value="Retrovirus_Pol_polyprotein"/>
</dbReference>
<name>A0ABQ5D555_9ASTR</name>
<evidence type="ECO:0000256" key="1">
    <source>
        <dbReference type="ARBA" id="ARBA00022679"/>
    </source>
</evidence>
<dbReference type="Pfam" id="PF17917">
    <property type="entry name" value="RT_RNaseH"/>
    <property type="match status" value="1"/>
</dbReference>
<dbReference type="InterPro" id="IPR021109">
    <property type="entry name" value="Peptidase_aspartic_dom_sf"/>
</dbReference>
<evidence type="ECO:0000256" key="2">
    <source>
        <dbReference type="ARBA" id="ARBA00022695"/>
    </source>
</evidence>
<comment type="caution">
    <text evidence="9">The sequence shown here is derived from an EMBL/GenBank/DDBJ whole genome shotgun (WGS) entry which is preliminary data.</text>
</comment>
<dbReference type="CDD" id="cd00303">
    <property type="entry name" value="retropepsin_like"/>
    <property type="match status" value="1"/>
</dbReference>
<dbReference type="SUPFAM" id="SSF56672">
    <property type="entry name" value="DNA/RNA polymerases"/>
    <property type="match status" value="1"/>
</dbReference>
<organism evidence="9 10">
    <name type="scientific">Tanacetum coccineum</name>
    <dbReference type="NCBI Taxonomy" id="301880"/>
    <lineage>
        <taxon>Eukaryota</taxon>
        <taxon>Viridiplantae</taxon>
        <taxon>Streptophyta</taxon>
        <taxon>Embryophyta</taxon>
        <taxon>Tracheophyta</taxon>
        <taxon>Spermatophyta</taxon>
        <taxon>Magnoliopsida</taxon>
        <taxon>eudicotyledons</taxon>
        <taxon>Gunneridae</taxon>
        <taxon>Pentapetalae</taxon>
        <taxon>asterids</taxon>
        <taxon>campanulids</taxon>
        <taxon>Asterales</taxon>
        <taxon>Asteraceae</taxon>
        <taxon>Asteroideae</taxon>
        <taxon>Anthemideae</taxon>
        <taxon>Anthemidinae</taxon>
        <taxon>Tanacetum</taxon>
    </lineage>
</organism>
<evidence type="ECO:0000256" key="5">
    <source>
        <dbReference type="ARBA" id="ARBA00022801"/>
    </source>
</evidence>
<evidence type="ECO:0000256" key="4">
    <source>
        <dbReference type="ARBA" id="ARBA00022759"/>
    </source>
</evidence>
<keyword evidence="2" id="KW-0548">Nucleotidyltransferase</keyword>
<keyword evidence="3" id="KW-0540">Nuclease</keyword>
<evidence type="ECO:0000259" key="8">
    <source>
        <dbReference type="Pfam" id="PF17917"/>
    </source>
</evidence>
<evidence type="ECO:0000256" key="7">
    <source>
        <dbReference type="SAM" id="MobiDB-lite"/>
    </source>
</evidence>
<gene>
    <name evidence="9" type="ORF">Tco_0924404</name>
</gene>
<reference evidence="9" key="1">
    <citation type="journal article" date="2022" name="Int. J. Mol. Sci.">
        <title>Draft Genome of Tanacetum Coccineum: Genomic Comparison of Closely Related Tanacetum-Family Plants.</title>
        <authorList>
            <person name="Yamashiro T."/>
            <person name="Shiraishi A."/>
            <person name="Nakayama K."/>
            <person name="Satake H."/>
        </authorList>
    </citation>
    <scope>NUCLEOTIDE SEQUENCE</scope>
</reference>
<keyword evidence="6 9" id="KW-0695">RNA-directed DNA polymerase</keyword>
<dbReference type="EMBL" id="BQNB010014923">
    <property type="protein sequence ID" value="GJT33985.1"/>
    <property type="molecule type" value="Genomic_DNA"/>
</dbReference>
<dbReference type="Pfam" id="PF08284">
    <property type="entry name" value="RVP_2"/>
    <property type="match status" value="1"/>
</dbReference>